<evidence type="ECO:0000313" key="2">
    <source>
        <dbReference type="EMBL" id="EFP06022.1"/>
    </source>
</evidence>
<dbReference type="Proteomes" id="UP000008281">
    <property type="component" value="Unassembled WGS sequence"/>
</dbReference>
<dbReference type="FunCoup" id="E3MNF6">
    <property type="interactions" value="1764"/>
</dbReference>
<reference evidence="2" key="1">
    <citation type="submission" date="2007-07" db="EMBL/GenBank/DDBJ databases">
        <title>PCAP assembly of the Caenorhabditis remanei genome.</title>
        <authorList>
            <consortium name="The Caenorhabditis remanei Sequencing Consortium"/>
            <person name="Wilson R.K."/>
        </authorList>
    </citation>
    <scope>NUCLEOTIDE SEQUENCE [LARGE SCALE GENOMIC DNA]</scope>
    <source>
        <strain evidence="2">PB4641</strain>
    </source>
</reference>
<keyword evidence="1" id="KW-0812">Transmembrane</keyword>
<keyword evidence="1" id="KW-0472">Membrane</keyword>
<proteinExistence type="predicted"/>
<sequence>MDVFTVLTPIIVIAFLLFLTLRLIIKYCKPSSSAVVSSSSTDTEAPDFTRVANHLFVSNTPHTCMLLPNRNLREWENSRIYVDEAANVRSVTITRISPPGQHIVG</sequence>
<evidence type="ECO:0000256" key="1">
    <source>
        <dbReference type="SAM" id="Phobius"/>
    </source>
</evidence>
<feature type="transmembrane region" description="Helical" evidence="1">
    <location>
        <begin position="6"/>
        <end position="25"/>
    </location>
</feature>
<dbReference type="eggNOG" id="ENOG502TIF0">
    <property type="taxonomic scope" value="Eukaryota"/>
</dbReference>
<evidence type="ECO:0000313" key="3">
    <source>
        <dbReference type="Proteomes" id="UP000008281"/>
    </source>
</evidence>
<gene>
    <name evidence="2" type="ORF">CRE_04938</name>
</gene>
<keyword evidence="1" id="KW-1133">Transmembrane helix</keyword>
<dbReference type="HOGENOM" id="CLU_182472_0_0_1"/>
<organism evidence="3">
    <name type="scientific">Caenorhabditis remanei</name>
    <name type="common">Caenorhabditis vulgaris</name>
    <dbReference type="NCBI Taxonomy" id="31234"/>
    <lineage>
        <taxon>Eukaryota</taxon>
        <taxon>Metazoa</taxon>
        <taxon>Ecdysozoa</taxon>
        <taxon>Nematoda</taxon>
        <taxon>Chromadorea</taxon>
        <taxon>Rhabditida</taxon>
        <taxon>Rhabditina</taxon>
        <taxon>Rhabditomorpha</taxon>
        <taxon>Rhabditoidea</taxon>
        <taxon>Rhabditidae</taxon>
        <taxon>Peloderinae</taxon>
        <taxon>Caenorhabditis</taxon>
    </lineage>
</organism>
<accession>E3MNF6</accession>
<dbReference type="EMBL" id="DS268459">
    <property type="protein sequence ID" value="EFP06022.1"/>
    <property type="molecule type" value="Genomic_DNA"/>
</dbReference>
<dbReference type="AlphaFoldDB" id="E3MNF6"/>
<protein>
    <submittedName>
        <fullName evidence="2">Uncharacterized protein</fullName>
    </submittedName>
</protein>
<keyword evidence="3" id="KW-1185">Reference proteome</keyword>
<dbReference type="OMA" id="HTYSRIY"/>
<dbReference type="OrthoDB" id="5836313at2759"/>
<name>E3MNF6_CAERE</name>
<dbReference type="InParanoid" id="E3MNF6"/>